<evidence type="ECO:0000256" key="2">
    <source>
        <dbReference type="ARBA" id="ARBA00005695"/>
    </source>
</evidence>
<dbReference type="Proteomes" id="UP000199340">
    <property type="component" value="Unassembled WGS sequence"/>
</dbReference>
<evidence type="ECO:0000256" key="3">
    <source>
        <dbReference type="ARBA" id="ARBA00022729"/>
    </source>
</evidence>
<dbReference type="InterPro" id="IPR039424">
    <property type="entry name" value="SBP_5"/>
</dbReference>
<feature type="domain" description="Solute-binding protein family 5" evidence="5">
    <location>
        <begin position="77"/>
        <end position="444"/>
    </location>
</feature>
<proteinExistence type="inferred from homology"/>
<feature type="signal peptide" evidence="4">
    <location>
        <begin position="1"/>
        <end position="27"/>
    </location>
</feature>
<comment type="similarity">
    <text evidence="2">Belongs to the bacterial solute-binding protein 5 family.</text>
</comment>
<evidence type="ECO:0000256" key="1">
    <source>
        <dbReference type="ARBA" id="ARBA00004418"/>
    </source>
</evidence>
<dbReference type="PIRSF" id="PIRSF002741">
    <property type="entry name" value="MppA"/>
    <property type="match status" value="1"/>
</dbReference>
<keyword evidence="7" id="KW-1185">Reference proteome</keyword>
<name>A0A1G8KB49_9RHOB</name>
<keyword evidence="3 4" id="KW-0732">Signal</keyword>
<dbReference type="Pfam" id="PF00496">
    <property type="entry name" value="SBP_bac_5"/>
    <property type="match status" value="1"/>
</dbReference>
<evidence type="ECO:0000313" key="6">
    <source>
        <dbReference type="EMBL" id="SDI40080.1"/>
    </source>
</evidence>
<dbReference type="GO" id="GO:0043190">
    <property type="term" value="C:ATP-binding cassette (ABC) transporter complex"/>
    <property type="evidence" value="ECO:0007669"/>
    <property type="project" value="InterPro"/>
</dbReference>
<dbReference type="Gene3D" id="3.40.190.10">
    <property type="entry name" value="Periplasmic binding protein-like II"/>
    <property type="match status" value="1"/>
</dbReference>
<dbReference type="AlphaFoldDB" id="A0A1G8KB49"/>
<dbReference type="GO" id="GO:1904680">
    <property type="term" value="F:peptide transmembrane transporter activity"/>
    <property type="evidence" value="ECO:0007669"/>
    <property type="project" value="TreeGrafter"/>
</dbReference>
<feature type="chain" id="PRO_5011597661" evidence="4">
    <location>
        <begin position="28"/>
        <end position="531"/>
    </location>
</feature>
<dbReference type="RefSeq" id="WP_090027902.1">
    <property type="nucleotide sequence ID" value="NZ_FNEB01000002.1"/>
</dbReference>
<dbReference type="GO" id="GO:0030288">
    <property type="term" value="C:outer membrane-bounded periplasmic space"/>
    <property type="evidence" value="ECO:0007669"/>
    <property type="project" value="UniProtKB-ARBA"/>
</dbReference>
<reference evidence="6 7" key="1">
    <citation type="submission" date="2016-10" db="EMBL/GenBank/DDBJ databases">
        <authorList>
            <person name="de Groot N.N."/>
        </authorList>
    </citation>
    <scope>NUCLEOTIDE SEQUENCE [LARGE SCALE GENOMIC DNA]</scope>
    <source>
        <strain evidence="6 7">DSM 28010</strain>
    </source>
</reference>
<dbReference type="Gene3D" id="3.10.105.10">
    <property type="entry name" value="Dipeptide-binding Protein, Domain 3"/>
    <property type="match status" value="1"/>
</dbReference>
<accession>A0A1G8KB49</accession>
<dbReference type="GO" id="GO:0015833">
    <property type="term" value="P:peptide transport"/>
    <property type="evidence" value="ECO:0007669"/>
    <property type="project" value="TreeGrafter"/>
</dbReference>
<dbReference type="OrthoDB" id="9803988at2"/>
<dbReference type="PANTHER" id="PTHR30290:SF38">
    <property type="entry name" value="D,D-DIPEPTIDE-BINDING PERIPLASMIC PROTEIN DDPA-RELATED"/>
    <property type="match status" value="1"/>
</dbReference>
<dbReference type="SUPFAM" id="SSF53850">
    <property type="entry name" value="Periplasmic binding protein-like II"/>
    <property type="match status" value="1"/>
</dbReference>
<evidence type="ECO:0000259" key="5">
    <source>
        <dbReference type="Pfam" id="PF00496"/>
    </source>
</evidence>
<evidence type="ECO:0000256" key="4">
    <source>
        <dbReference type="SAM" id="SignalP"/>
    </source>
</evidence>
<dbReference type="InterPro" id="IPR030678">
    <property type="entry name" value="Peptide/Ni-bd"/>
</dbReference>
<dbReference type="STRING" id="490829.SAMN05421850_102455"/>
<dbReference type="CDD" id="cd08517">
    <property type="entry name" value="PBP2_NikA_DppA_OppA_like_13"/>
    <property type="match status" value="1"/>
</dbReference>
<dbReference type="InterPro" id="IPR000914">
    <property type="entry name" value="SBP_5_dom"/>
</dbReference>
<organism evidence="6 7">
    <name type="scientific">Lutimaribacter saemankumensis</name>
    <dbReference type="NCBI Taxonomy" id="490829"/>
    <lineage>
        <taxon>Bacteria</taxon>
        <taxon>Pseudomonadati</taxon>
        <taxon>Pseudomonadota</taxon>
        <taxon>Alphaproteobacteria</taxon>
        <taxon>Rhodobacterales</taxon>
        <taxon>Roseobacteraceae</taxon>
        <taxon>Lutimaribacter</taxon>
    </lineage>
</organism>
<dbReference type="PANTHER" id="PTHR30290">
    <property type="entry name" value="PERIPLASMIC BINDING COMPONENT OF ABC TRANSPORTER"/>
    <property type="match status" value="1"/>
</dbReference>
<comment type="subcellular location">
    <subcellularLocation>
        <location evidence="1">Periplasm</location>
    </subcellularLocation>
</comment>
<sequence>MVKTTKGLRLVLASSIAAGVLGGAVFAQEEPKYGGTAVIHMVSEQRILNPALRASTGVYNISGKIVEPLIDKSYDGYEPVLATEWTGSDDGLTITVKLREGVKWHDGADFTCEDVSFTAMEMWKKLLNYSSTLQQNLESVDCPDPHTAVFNYSKPMPLELFVAAMPDLGHPMPKHLYEGTDILKNEYNTAPVGTGPFKFVEYERGQYVLAVKNEDYWREGYPYLDRIVWRFIKDRSAAAAALEAGEVHESGFIGVSMADIERLSNDDRFTVGTKGYENNVAHSTLEFNHRNPILADLKVRQAMYHALNIEDAIQTIMRGFAKPGRGPVPSAGGENYTDDVKTYDFDPDLAMKMLDEAGYPVKDDGFRFKLRHRPAPWGEYTQLWAEYYAQSMKAIGIDVEILTNDAPGFLNGVYRDHDFDTANGWHQFRSDPAVSTMVWLRSGSPVGTPWTNQFGWQSDEIDNMIDAAASELDPEKRASMYHEIQRRAMEELPVIFAIEHPFISVTSKKLKNHHNTPRWNSSSWYDLWLDE</sequence>
<dbReference type="EMBL" id="FNEB01000002">
    <property type="protein sequence ID" value="SDI40080.1"/>
    <property type="molecule type" value="Genomic_DNA"/>
</dbReference>
<evidence type="ECO:0000313" key="7">
    <source>
        <dbReference type="Proteomes" id="UP000199340"/>
    </source>
</evidence>
<gene>
    <name evidence="6" type="ORF">SAMN05421850_102455</name>
</gene>
<dbReference type="PROSITE" id="PS01040">
    <property type="entry name" value="SBP_BACTERIAL_5"/>
    <property type="match status" value="1"/>
</dbReference>
<dbReference type="InterPro" id="IPR023765">
    <property type="entry name" value="SBP_5_CS"/>
</dbReference>
<protein>
    <submittedName>
        <fullName evidence="6">Peptide/nickel transport system substrate-binding protein</fullName>
    </submittedName>
</protein>